<protein>
    <submittedName>
        <fullName evidence="7">Acetyl-CoA-benzylalcohol acetyltransferase-like</fullName>
    </submittedName>
</protein>
<comment type="similarity">
    <text evidence="1">Belongs to the plant acyltransferase family.</text>
</comment>
<sequence>MDDSLKVQIFSRKLIKPSNPTPSHLRSFKLSLFDQLAPPLYVHVLFYYLLDEDHNRAKNDERFAQMQKSLSWVLSKYYPLAGRFLRDELLIDCADQGVEYFEAQVNGELVEFLQERPEIELLDKFLTWDPPPSPYLATSPLVAVQINKFECGGVVVGIQISHFIADASSMMTFLKEWANSCTSPTEVYKVLSPNYNDHIVSIFPARTLSGPKPRPPADYPAKIVTQRFLLDETMIEKIMEGAALSCSKCNFHPSRVVVALALIWRALLGVCLAKRGHFRDSIVAIAMNLRGKTALTISEPNYGNFWTSVIVPLEAKNAKIELQELMILLDNRIKSTSEKLATASPEDISSMLIDSRREIIEKRYLSVGIDVYVCTSWCRFPIQEVDFGWGKPHWVSHASKAFEAIGLMDAKKGEGLEAWVSLKEEDMTEFKRELEVLVPVPK</sequence>
<dbReference type="GeneID" id="113728706"/>
<keyword evidence="6" id="KW-1185">Reference proteome</keyword>
<proteinExistence type="inferred from homology"/>
<keyword evidence="4" id="KW-0808">Transferase</keyword>
<comment type="subunit">
    <text evidence="2">Monomer.</text>
</comment>
<dbReference type="Pfam" id="PF02458">
    <property type="entry name" value="Transferase"/>
    <property type="match status" value="1"/>
</dbReference>
<dbReference type="Proteomes" id="UP001652660">
    <property type="component" value="Chromosome 2e"/>
</dbReference>
<keyword evidence="5" id="KW-0012">Acyltransferase</keyword>
<evidence type="ECO:0000256" key="1">
    <source>
        <dbReference type="ARBA" id="ARBA00009861"/>
    </source>
</evidence>
<dbReference type="AlphaFoldDB" id="A0A6P6W0E7"/>
<dbReference type="PANTHER" id="PTHR31623:SF83">
    <property type="entry name" value="ACETYL-COA-BENZYLALCOHOL ACETYLTRANSFERASE-LIKE"/>
    <property type="match status" value="1"/>
</dbReference>
<reference evidence="7" key="2">
    <citation type="submission" date="2025-08" db="UniProtKB">
        <authorList>
            <consortium name="RefSeq"/>
        </authorList>
    </citation>
    <scope>IDENTIFICATION</scope>
    <source>
        <tissue evidence="7">Leaves</tissue>
    </source>
</reference>
<dbReference type="GO" id="GO:0009820">
    <property type="term" value="P:alkaloid metabolic process"/>
    <property type="evidence" value="ECO:0007669"/>
    <property type="project" value="UniProtKB-KW"/>
</dbReference>
<evidence type="ECO:0000313" key="7">
    <source>
        <dbReference type="RefSeq" id="XP_027108874.1"/>
    </source>
</evidence>
<reference evidence="6" key="1">
    <citation type="journal article" date="2025" name="Foods">
        <title>Unveiling the Microbial Signatures of Arabica Coffee Cherries: Insights into Ripeness Specific Diversity, Functional Traits, and Implications for Quality and Safety.</title>
        <authorList>
            <consortium name="RefSeq"/>
            <person name="Tenea G.N."/>
            <person name="Cifuentes V."/>
            <person name="Reyes P."/>
            <person name="Cevallos-Vallejos M."/>
        </authorList>
    </citation>
    <scope>NUCLEOTIDE SEQUENCE [LARGE SCALE GENOMIC DNA]</scope>
</reference>
<dbReference type="OrthoDB" id="671439at2759"/>
<gene>
    <name evidence="7" type="primary">LOC113728706</name>
</gene>
<dbReference type="GO" id="GO:0016746">
    <property type="term" value="F:acyltransferase activity"/>
    <property type="evidence" value="ECO:0007669"/>
    <property type="project" value="UniProtKB-KW"/>
</dbReference>
<evidence type="ECO:0000313" key="6">
    <source>
        <dbReference type="Proteomes" id="UP001652660"/>
    </source>
</evidence>
<dbReference type="RefSeq" id="XP_027108874.1">
    <property type="nucleotide sequence ID" value="XM_027253073.1"/>
</dbReference>
<dbReference type="InterPro" id="IPR023213">
    <property type="entry name" value="CAT-like_dom_sf"/>
</dbReference>
<organism evidence="6 7">
    <name type="scientific">Coffea arabica</name>
    <name type="common">Arabian coffee</name>
    <dbReference type="NCBI Taxonomy" id="13443"/>
    <lineage>
        <taxon>Eukaryota</taxon>
        <taxon>Viridiplantae</taxon>
        <taxon>Streptophyta</taxon>
        <taxon>Embryophyta</taxon>
        <taxon>Tracheophyta</taxon>
        <taxon>Spermatophyta</taxon>
        <taxon>Magnoliopsida</taxon>
        <taxon>eudicotyledons</taxon>
        <taxon>Gunneridae</taxon>
        <taxon>Pentapetalae</taxon>
        <taxon>asterids</taxon>
        <taxon>lamiids</taxon>
        <taxon>Gentianales</taxon>
        <taxon>Rubiaceae</taxon>
        <taxon>Ixoroideae</taxon>
        <taxon>Gardenieae complex</taxon>
        <taxon>Bertiereae - Coffeeae clade</taxon>
        <taxon>Coffeeae</taxon>
        <taxon>Coffea</taxon>
    </lineage>
</organism>
<accession>A0A6P6W0E7</accession>
<keyword evidence="3" id="KW-0017">Alkaloid metabolism</keyword>
<dbReference type="PANTHER" id="PTHR31623">
    <property type="entry name" value="F21J9.9"/>
    <property type="match status" value="1"/>
</dbReference>
<dbReference type="Gene3D" id="3.30.559.10">
    <property type="entry name" value="Chloramphenicol acetyltransferase-like domain"/>
    <property type="match status" value="2"/>
</dbReference>
<name>A0A6P6W0E7_COFAR</name>
<evidence type="ECO:0000256" key="5">
    <source>
        <dbReference type="ARBA" id="ARBA00023315"/>
    </source>
</evidence>
<evidence type="ECO:0000256" key="2">
    <source>
        <dbReference type="ARBA" id="ARBA00011245"/>
    </source>
</evidence>
<evidence type="ECO:0000256" key="4">
    <source>
        <dbReference type="ARBA" id="ARBA00022679"/>
    </source>
</evidence>
<evidence type="ECO:0000256" key="3">
    <source>
        <dbReference type="ARBA" id="ARBA00022589"/>
    </source>
</evidence>